<dbReference type="AlphaFoldDB" id="A0A2T5UYT7"/>
<protein>
    <submittedName>
        <fullName evidence="1">Uncharacterized protein</fullName>
    </submittedName>
</protein>
<dbReference type="OrthoDB" id="7850492at2"/>
<sequence>MENLVGQRIENLPESVTTQLWNGALRDELGLKSEDLQIALGVANMKNKAGNSLTALRMYMALVLCEPSNFHCLQGLANCTLKNGLYEAALEASSAMIVLKPKNPFGYYFSGSACLAMGHFAEAREDMADALKFADADEHHALSGECRRLLQQLDVRKSA</sequence>
<name>A0A2T5UYT7_9HYPH</name>
<gene>
    <name evidence="1" type="ORF">C8N35_111137</name>
</gene>
<reference evidence="1 2" key="1">
    <citation type="submission" date="2018-04" db="EMBL/GenBank/DDBJ databases">
        <title>Genomic Encyclopedia of Archaeal and Bacterial Type Strains, Phase II (KMG-II): from individual species to whole genera.</title>
        <authorList>
            <person name="Goeker M."/>
        </authorList>
    </citation>
    <scope>NUCLEOTIDE SEQUENCE [LARGE SCALE GENOMIC DNA]</scope>
    <source>
        <strain evidence="1 2">DSM 23382</strain>
    </source>
</reference>
<dbReference type="RefSeq" id="WP_146177448.1">
    <property type="nucleotide sequence ID" value="NZ_QAYG01000011.1"/>
</dbReference>
<dbReference type="Proteomes" id="UP000244081">
    <property type="component" value="Unassembled WGS sequence"/>
</dbReference>
<dbReference type="InterPro" id="IPR011990">
    <property type="entry name" value="TPR-like_helical_dom_sf"/>
</dbReference>
<evidence type="ECO:0000313" key="2">
    <source>
        <dbReference type="Proteomes" id="UP000244081"/>
    </source>
</evidence>
<evidence type="ECO:0000313" key="1">
    <source>
        <dbReference type="EMBL" id="PTW56674.1"/>
    </source>
</evidence>
<organism evidence="1 2">
    <name type="scientific">Breoghania corrubedonensis</name>
    <dbReference type="NCBI Taxonomy" id="665038"/>
    <lineage>
        <taxon>Bacteria</taxon>
        <taxon>Pseudomonadati</taxon>
        <taxon>Pseudomonadota</taxon>
        <taxon>Alphaproteobacteria</taxon>
        <taxon>Hyphomicrobiales</taxon>
        <taxon>Stappiaceae</taxon>
        <taxon>Breoghania</taxon>
    </lineage>
</organism>
<dbReference type="EMBL" id="QAYG01000011">
    <property type="protein sequence ID" value="PTW56674.1"/>
    <property type="molecule type" value="Genomic_DNA"/>
</dbReference>
<dbReference type="SUPFAM" id="SSF48452">
    <property type="entry name" value="TPR-like"/>
    <property type="match status" value="1"/>
</dbReference>
<proteinExistence type="predicted"/>
<keyword evidence="2" id="KW-1185">Reference proteome</keyword>
<dbReference type="Gene3D" id="1.25.40.10">
    <property type="entry name" value="Tetratricopeptide repeat domain"/>
    <property type="match status" value="1"/>
</dbReference>
<accession>A0A2T5UYT7</accession>
<comment type="caution">
    <text evidence="1">The sequence shown here is derived from an EMBL/GenBank/DDBJ whole genome shotgun (WGS) entry which is preliminary data.</text>
</comment>